<evidence type="ECO:0000313" key="5">
    <source>
        <dbReference type="Proteomes" id="UP000216498"/>
    </source>
</evidence>
<feature type="domain" description="N-acetyltransferase" evidence="3">
    <location>
        <begin position="1"/>
        <end position="168"/>
    </location>
</feature>
<protein>
    <submittedName>
        <fullName evidence="4">GNAT family N-acetyltransferase</fullName>
    </submittedName>
</protein>
<gene>
    <name evidence="4" type="ORF">CIL03_18310</name>
</gene>
<reference evidence="4 5" key="1">
    <citation type="submission" date="2017-08" db="EMBL/GenBank/DDBJ databases">
        <title>Virgibacillus indicus sp. nov. and Virgibacillus profoundi sp. nov, two moderately halophilic bacteria isolated from marine sediment by using the Microfluidic Streak Plate.</title>
        <authorList>
            <person name="Xu B."/>
            <person name="Hu B."/>
            <person name="Wang J."/>
            <person name="Zhu Y."/>
            <person name="Huang L."/>
            <person name="Du W."/>
            <person name="Huang Y."/>
        </authorList>
    </citation>
    <scope>NUCLEOTIDE SEQUENCE [LARGE SCALE GENOMIC DNA]</scope>
    <source>
        <strain evidence="4 5">IO3-P2-C2</strain>
    </source>
</reference>
<keyword evidence="2" id="KW-0012">Acyltransferase</keyword>
<keyword evidence="1 4" id="KW-0808">Transferase</keyword>
<evidence type="ECO:0000256" key="1">
    <source>
        <dbReference type="ARBA" id="ARBA00022679"/>
    </source>
</evidence>
<dbReference type="InterPro" id="IPR050832">
    <property type="entry name" value="Bact_Acetyltransf"/>
</dbReference>
<evidence type="ECO:0000259" key="3">
    <source>
        <dbReference type="PROSITE" id="PS51186"/>
    </source>
</evidence>
<dbReference type="SUPFAM" id="SSF55729">
    <property type="entry name" value="Acyl-CoA N-acyltransferases (Nat)"/>
    <property type="match status" value="1"/>
</dbReference>
<dbReference type="Proteomes" id="UP000216498">
    <property type="component" value="Unassembled WGS sequence"/>
</dbReference>
<dbReference type="Pfam" id="PF13420">
    <property type="entry name" value="Acetyltransf_4"/>
    <property type="match status" value="1"/>
</dbReference>
<dbReference type="RefSeq" id="WP_094887330.1">
    <property type="nucleotide sequence ID" value="NZ_NPMS01000014.1"/>
</dbReference>
<dbReference type="PROSITE" id="PS51186">
    <property type="entry name" value="GNAT"/>
    <property type="match status" value="1"/>
</dbReference>
<dbReference type="PANTHER" id="PTHR43877">
    <property type="entry name" value="AMINOALKYLPHOSPHONATE N-ACETYLTRANSFERASE-RELATED-RELATED"/>
    <property type="match status" value="1"/>
</dbReference>
<proteinExistence type="predicted"/>
<dbReference type="GO" id="GO:0016747">
    <property type="term" value="F:acyltransferase activity, transferring groups other than amino-acyl groups"/>
    <property type="evidence" value="ECO:0007669"/>
    <property type="project" value="InterPro"/>
</dbReference>
<comment type="caution">
    <text evidence="4">The sequence shown here is derived from an EMBL/GenBank/DDBJ whole genome shotgun (WGS) entry which is preliminary data.</text>
</comment>
<evidence type="ECO:0000313" key="4">
    <source>
        <dbReference type="EMBL" id="OZU87139.1"/>
    </source>
</evidence>
<dbReference type="AlphaFoldDB" id="A0A265N6R4"/>
<accession>A0A265N6R4</accession>
<dbReference type="InterPro" id="IPR000182">
    <property type="entry name" value="GNAT_dom"/>
</dbReference>
<evidence type="ECO:0000256" key="2">
    <source>
        <dbReference type="ARBA" id="ARBA00023315"/>
    </source>
</evidence>
<keyword evidence="5" id="KW-1185">Reference proteome</keyword>
<dbReference type="CDD" id="cd04301">
    <property type="entry name" value="NAT_SF"/>
    <property type="match status" value="1"/>
</dbReference>
<name>A0A265N6R4_9BACI</name>
<organism evidence="4 5">
    <name type="scientific">Virgibacillus indicus</name>
    <dbReference type="NCBI Taxonomy" id="2024554"/>
    <lineage>
        <taxon>Bacteria</taxon>
        <taxon>Bacillati</taxon>
        <taxon>Bacillota</taxon>
        <taxon>Bacilli</taxon>
        <taxon>Bacillales</taxon>
        <taxon>Bacillaceae</taxon>
        <taxon>Virgibacillus</taxon>
    </lineage>
</organism>
<dbReference type="InterPro" id="IPR016181">
    <property type="entry name" value="Acyl_CoA_acyltransferase"/>
</dbReference>
<sequence length="168" mass="19219">MEVKLLNSADAAAYWELRLEALKENPESFATSYEDVLKRKQPVEQVAENFKMDGNFTFGAFDNKQLIGVVTLLQEKPQKLNHRANIFAMYVTPLKRESGIGKALLTAAIKKAQTMEEIEKINLTVVTSNKEAKRLYSKLGFNVFGMEEKAIKLNNCYYDEEHMVLFMN</sequence>
<dbReference type="Gene3D" id="3.40.630.30">
    <property type="match status" value="1"/>
</dbReference>
<dbReference type="EMBL" id="NPMS01000014">
    <property type="protein sequence ID" value="OZU87139.1"/>
    <property type="molecule type" value="Genomic_DNA"/>
</dbReference>
<dbReference type="OrthoDB" id="9799092at2"/>